<evidence type="ECO:0000256" key="5">
    <source>
        <dbReference type="ARBA" id="ARBA00023139"/>
    </source>
</evidence>
<dbReference type="Gene3D" id="3.40.190.10">
    <property type="entry name" value="Periplasmic binding protein-like II"/>
    <property type="match status" value="2"/>
</dbReference>
<reference evidence="8 9" key="1">
    <citation type="submission" date="2019-08" db="EMBL/GenBank/DDBJ databases">
        <title>In-depth cultivation of the pig gut microbiome towards novel bacterial diversity and tailored functional studies.</title>
        <authorList>
            <person name="Wylensek D."/>
            <person name="Hitch T.C.A."/>
            <person name="Clavel T."/>
        </authorList>
    </citation>
    <scope>NUCLEOTIDE SEQUENCE [LARGE SCALE GENOMIC DNA]</scope>
    <source>
        <strain evidence="8 9">BL-389-WT-3D</strain>
    </source>
</reference>
<dbReference type="GeneID" id="62696482"/>
<organism evidence="8 9">
    <name type="scientific">Clostridium scindens (strain JCM 10418 / VPI 12708)</name>
    <dbReference type="NCBI Taxonomy" id="29347"/>
    <lineage>
        <taxon>Bacteria</taxon>
        <taxon>Bacillati</taxon>
        <taxon>Bacillota</taxon>
        <taxon>Clostridia</taxon>
        <taxon>Lachnospirales</taxon>
        <taxon>Lachnospiraceae</taxon>
    </lineage>
</organism>
<dbReference type="EMBL" id="VUMB01000006">
    <property type="protein sequence ID" value="MSS39548.1"/>
    <property type="molecule type" value="Genomic_DNA"/>
</dbReference>
<dbReference type="Pfam" id="PF03180">
    <property type="entry name" value="Lipoprotein_9"/>
    <property type="match status" value="1"/>
</dbReference>
<dbReference type="PANTHER" id="PTHR30429:SF0">
    <property type="entry name" value="METHIONINE-BINDING LIPOPROTEIN METQ"/>
    <property type="match status" value="1"/>
</dbReference>
<sequence>MKKIISSMLIVVMFATMLVGCGKQTEENKETKTEEKKKIVMGGPAMFMDYIDFLPEVMAEKGYEVEIQVFDDVVTPDNALAEGSIDANFYQHKPYLDAYNEANGTDLYACEPYIMASYDCVVSKKYTSLDELPDGAKVAISDDASNLSANLHSLEFLGLIELKDIPEGSYYTTFDITKNPKNLEFVEVEMNSKYAILDDVDIAMVFYSNKSAEKYQCNILKILDDDPVVAFPVIVAVDGKNKDQQWVKDMMEAMTGEEMKAKLDELNTPNKAWRVLFEEK</sequence>
<dbReference type="SUPFAM" id="SSF53850">
    <property type="entry name" value="Periplasmic binding protein-like II"/>
    <property type="match status" value="1"/>
</dbReference>
<gene>
    <name evidence="8" type="ORF">FYJ37_04020</name>
</gene>
<accession>A0A844F1Z0</accession>
<protein>
    <recommendedName>
        <fullName evidence="10">NLPA lipoprotein</fullName>
    </recommendedName>
</protein>
<dbReference type="PROSITE" id="PS51257">
    <property type="entry name" value="PROKAR_LIPOPROTEIN"/>
    <property type="match status" value="1"/>
</dbReference>
<keyword evidence="4" id="KW-0472">Membrane</keyword>
<evidence type="ECO:0000256" key="7">
    <source>
        <dbReference type="SAM" id="SignalP"/>
    </source>
</evidence>
<evidence type="ECO:0008006" key="10">
    <source>
        <dbReference type="Google" id="ProtNLM"/>
    </source>
</evidence>
<dbReference type="AlphaFoldDB" id="A0A844F1Z0"/>
<evidence type="ECO:0000313" key="9">
    <source>
        <dbReference type="Proteomes" id="UP000462363"/>
    </source>
</evidence>
<evidence type="ECO:0000256" key="2">
    <source>
        <dbReference type="ARBA" id="ARBA00008973"/>
    </source>
</evidence>
<evidence type="ECO:0000256" key="3">
    <source>
        <dbReference type="ARBA" id="ARBA00022729"/>
    </source>
</evidence>
<evidence type="ECO:0000256" key="6">
    <source>
        <dbReference type="ARBA" id="ARBA00023288"/>
    </source>
</evidence>
<proteinExistence type="inferred from homology"/>
<dbReference type="GO" id="GO:0016020">
    <property type="term" value="C:membrane"/>
    <property type="evidence" value="ECO:0007669"/>
    <property type="project" value="UniProtKB-SubCell"/>
</dbReference>
<evidence type="ECO:0000313" key="8">
    <source>
        <dbReference type="EMBL" id="MSS39548.1"/>
    </source>
</evidence>
<dbReference type="PANTHER" id="PTHR30429">
    <property type="entry name" value="D-METHIONINE-BINDING LIPOPROTEIN METQ"/>
    <property type="match status" value="1"/>
</dbReference>
<keyword evidence="5" id="KW-0564">Palmitate</keyword>
<comment type="subcellular location">
    <subcellularLocation>
        <location evidence="1">Membrane</location>
        <topology evidence="1">Lipid-anchor</topology>
    </subcellularLocation>
</comment>
<keyword evidence="6" id="KW-0449">Lipoprotein</keyword>
<dbReference type="RefSeq" id="WP_004607036.1">
    <property type="nucleotide sequence ID" value="NZ_AP024846.1"/>
</dbReference>
<evidence type="ECO:0000256" key="4">
    <source>
        <dbReference type="ARBA" id="ARBA00023136"/>
    </source>
</evidence>
<feature type="signal peptide" evidence="7">
    <location>
        <begin position="1"/>
        <end position="21"/>
    </location>
</feature>
<name>A0A844F1Z0_CLOSV</name>
<dbReference type="InterPro" id="IPR004872">
    <property type="entry name" value="Lipoprotein_NlpA"/>
</dbReference>
<keyword evidence="3 7" id="KW-0732">Signal</keyword>
<dbReference type="Proteomes" id="UP000462363">
    <property type="component" value="Unassembled WGS sequence"/>
</dbReference>
<evidence type="ECO:0000256" key="1">
    <source>
        <dbReference type="ARBA" id="ARBA00004635"/>
    </source>
</evidence>
<comment type="caution">
    <text evidence="8">The sequence shown here is derived from an EMBL/GenBank/DDBJ whole genome shotgun (WGS) entry which is preliminary data.</text>
</comment>
<comment type="similarity">
    <text evidence="2">Belongs to the NlpA lipoprotein family.</text>
</comment>
<feature type="chain" id="PRO_5038810055" description="NLPA lipoprotein" evidence="7">
    <location>
        <begin position="22"/>
        <end position="280"/>
    </location>
</feature>